<evidence type="ECO:0000313" key="1">
    <source>
        <dbReference type="EMBL" id="KAF5349604.1"/>
    </source>
</evidence>
<protein>
    <submittedName>
        <fullName evidence="1">Uncharacterized protein</fullName>
    </submittedName>
</protein>
<dbReference type="AlphaFoldDB" id="A0A8H5FUL9"/>
<proteinExistence type="predicted"/>
<organism evidence="1 2">
    <name type="scientific">Leucocoprinus leucothites</name>
    <dbReference type="NCBI Taxonomy" id="201217"/>
    <lineage>
        <taxon>Eukaryota</taxon>
        <taxon>Fungi</taxon>
        <taxon>Dikarya</taxon>
        <taxon>Basidiomycota</taxon>
        <taxon>Agaricomycotina</taxon>
        <taxon>Agaricomycetes</taxon>
        <taxon>Agaricomycetidae</taxon>
        <taxon>Agaricales</taxon>
        <taxon>Agaricineae</taxon>
        <taxon>Agaricaceae</taxon>
        <taxon>Leucocoprinus</taxon>
    </lineage>
</organism>
<dbReference type="EMBL" id="JAACJO010000016">
    <property type="protein sequence ID" value="KAF5349604.1"/>
    <property type="molecule type" value="Genomic_DNA"/>
</dbReference>
<comment type="caution">
    <text evidence="1">The sequence shown here is derived from an EMBL/GenBank/DDBJ whole genome shotgun (WGS) entry which is preliminary data.</text>
</comment>
<sequence length="164" mass="18859">MYPLTDYVFLAMLWPHLVRPFRLPDQLLSLLRLVDYFDNVLDGPLTCEALNNRPLPSGERDYLQFSFVIKKFEPGQDINDRMSTVYARIQYALPNQDQYLAGYIDSTATPNDLPFQLLFLMFVKTYLVTILYRLAESENALPSGIHVTSGQTSGTWNIEADKIK</sequence>
<name>A0A8H5FUL9_9AGAR</name>
<gene>
    <name evidence="1" type="ORF">D9756_008902</name>
</gene>
<evidence type="ECO:0000313" key="2">
    <source>
        <dbReference type="Proteomes" id="UP000559027"/>
    </source>
</evidence>
<accession>A0A8H5FUL9</accession>
<keyword evidence="2" id="KW-1185">Reference proteome</keyword>
<reference evidence="1 2" key="1">
    <citation type="journal article" date="2020" name="ISME J.">
        <title>Uncovering the hidden diversity of litter-decomposition mechanisms in mushroom-forming fungi.</title>
        <authorList>
            <person name="Floudas D."/>
            <person name="Bentzer J."/>
            <person name="Ahren D."/>
            <person name="Johansson T."/>
            <person name="Persson P."/>
            <person name="Tunlid A."/>
        </authorList>
    </citation>
    <scope>NUCLEOTIDE SEQUENCE [LARGE SCALE GENOMIC DNA]</scope>
    <source>
        <strain evidence="1 2">CBS 146.42</strain>
    </source>
</reference>
<dbReference type="Proteomes" id="UP000559027">
    <property type="component" value="Unassembled WGS sequence"/>
</dbReference>